<evidence type="ECO:0000259" key="6">
    <source>
        <dbReference type="SMART" id="SM00388"/>
    </source>
</evidence>
<keyword evidence="4 7" id="KW-0418">Kinase</keyword>
<dbReference type="Gene3D" id="1.10.287.130">
    <property type="match status" value="1"/>
</dbReference>
<organism evidence="7 8">
    <name type="scientific">Sphingobium tyrosinilyticum</name>
    <dbReference type="NCBI Taxonomy" id="2715436"/>
    <lineage>
        <taxon>Bacteria</taxon>
        <taxon>Pseudomonadati</taxon>
        <taxon>Pseudomonadota</taxon>
        <taxon>Alphaproteobacteria</taxon>
        <taxon>Sphingomonadales</taxon>
        <taxon>Sphingomonadaceae</taxon>
        <taxon>Sphingobium</taxon>
    </lineage>
</organism>
<keyword evidence="3" id="KW-0808">Transferase</keyword>
<dbReference type="InterPro" id="IPR050351">
    <property type="entry name" value="BphY/WalK/GraS-like"/>
</dbReference>
<protein>
    <recommendedName>
        <fullName evidence="2">histidine kinase</fullName>
        <ecNumber evidence="2">2.7.13.3</ecNumber>
    </recommendedName>
</protein>
<evidence type="ECO:0000313" key="7">
    <source>
        <dbReference type="EMBL" id="MFC4593446.1"/>
    </source>
</evidence>
<comment type="caution">
    <text evidence="7">The sequence shown here is derived from an EMBL/GenBank/DDBJ whole genome shotgun (WGS) entry which is preliminary data.</text>
</comment>
<keyword evidence="8" id="KW-1185">Reference proteome</keyword>
<evidence type="ECO:0000256" key="4">
    <source>
        <dbReference type="ARBA" id="ARBA00022777"/>
    </source>
</evidence>
<feature type="region of interest" description="Disordered" evidence="5">
    <location>
        <begin position="190"/>
        <end position="211"/>
    </location>
</feature>
<evidence type="ECO:0000256" key="2">
    <source>
        <dbReference type="ARBA" id="ARBA00012438"/>
    </source>
</evidence>
<comment type="catalytic activity">
    <reaction evidence="1">
        <text>ATP + protein L-histidine = ADP + protein N-phospho-L-histidine.</text>
        <dbReference type="EC" id="2.7.13.3"/>
    </reaction>
</comment>
<evidence type="ECO:0000256" key="3">
    <source>
        <dbReference type="ARBA" id="ARBA00022679"/>
    </source>
</evidence>
<sequence length="599" mass="64402">MKCCTSLEVLKGIRVRFNDLMQTVLAAENRSGLGAVTLWRQCVDLLAQNDRADRKTLHDEERLVLLERLAALQSQLSETQRIATVVELGGRLRSPALVEFFANDRPAIAAAAMSRARLPDEAWVELLPRLSPTARGVLRGRRDLSSGTQQALEAFGSADLVLTSDRDDVPGADAEDMLLTPDMVAPVEQPAAPDQTVDAPAEEEAESAAAEVPVGDDQIRNLVDRIERFNSTRRVPDVVVPRPDAGETTAVRSFAFETDATGMIIWIDQGPRAALIGLMLSETAVAGVSGPDGSVAGAFTRRSGFQNGRYTIVGGAMAGEWRLSATPFFDPRSGRFQGYRGQARRPYLHEVAAPPQAEPVSVAGLSADSLRQLVHELRTPLNAILGFADIIEQELFGPSGPEYREMAGKIALDARHLLAAFDDLDLAARVSRGEGAETPSAVDPALLIAQVSARFREQGESDGPQIDINMARALPMVRIDPVQGERMVQHLMRTVVSIAVPGEALSGACWFQPDGGHGYVLLAVDRPSSLEGMEEERLLDPGYTAEGDWADGPLLGLGFSLRLIRSLAAGCGGSLQIEPDRFLLSMPAMTVAEDAAGSF</sequence>
<evidence type="ECO:0000313" key="8">
    <source>
        <dbReference type="Proteomes" id="UP001595957"/>
    </source>
</evidence>
<proteinExistence type="predicted"/>
<dbReference type="SUPFAM" id="SSF47384">
    <property type="entry name" value="Homodimeric domain of signal transducing histidine kinase"/>
    <property type="match status" value="1"/>
</dbReference>
<feature type="domain" description="Signal transduction histidine kinase dimerisation/phosphoacceptor" evidence="6">
    <location>
        <begin position="365"/>
        <end position="433"/>
    </location>
</feature>
<dbReference type="InterPro" id="IPR036097">
    <property type="entry name" value="HisK_dim/P_sf"/>
</dbReference>
<dbReference type="PANTHER" id="PTHR42878:SF14">
    <property type="entry name" value="OSMOLARITY TWO-COMPONENT SYSTEM PROTEIN SSK1"/>
    <property type="match status" value="1"/>
</dbReference>
<dbReference type="InterPro" id="IPR003661">
    <property type="entry name" value="HisK_dim/P_dom"/>
</dbReference>
<dbReference type="PANTHER" id="PTHR42878">
    <property type="entry name" value="TWO-COMPONENT HISTIDINE KINASE"/>
    <property type="match status" value="1"/>
</dbReference>
<dbReference type="GO" id="GO:0016301">
    <property type="term" value="F:kinase activity"/>
    <property type="evidence" value="ECO:0007669"/>
    <property type="project" value="UniProtKB-KW"/>
</dbReference>
<accession>A0ABV9EYB9</accession>
<dbReference type="Proteomes" id="UP001595957">
    <property type="component" value="Unassembled WGS sequence"/>
</dbReference>
<evidence type="ECO:0000256" key="5">
    <source>
        <dbReference type="SAM" id="MobiDB-lite"/>
    </source>
</evidence>
<dbReference type="SMART" id="SM00388">
    <property type="entry name" value="HisKA"/>
    <property type="match status" value="1"/>
</dbReference>
<evidence type="ECO:0000256" key="1">
    <source>
        <dbReference type="ARBA" id="ARBA00000085"/>
    </source>
</evidence>
<name>A0ABV9EYB9_9SPHN</name>
<dbReference type="EMBL" id="JBHSFZ010000006">
    <property type="protein sequence ID" value="MFC4593446.1"/>
    <property type="molecule type" value="Genomic_DNA"/>
</dbReference>
<reference evidence="8" key="1">
    <citation type="journal article" date="2019" name="Int. J. Syst. Evol. Microbiol.">
        <title>The Global Catalogue of Microorganisms (GCM) 10K type strain sequencing project: providing services to taxonomists for standard genome sequencing and annotation.</title>
        <authorList>
            <consortium name="The Broad Institute Genomics Platform"/>
            <consortium name="The Broad Institute Genome Sequencing Center for Infectious Disease"/>
            <person name="Wu L."/>
            <person name="Ma J."/>
        </authorList>
    </citation>
    <scope>NUCLEOTIDE SEQUENCE [LARGE SCALE GENOMIC DNA]</scope>
    <source>
        <strain evidence="8">NBRC 103632</strain>
    </source>
</reference>
<dbReference type="InterPro" id="IPR036890">
    <property type="entry name" value="HATPase_C_sf"/>
</dbReference>
<dbReference type="Pfam" id="PF00512">
    <property type="entry name" value="HisKA"/>
    <property type="match status" value="1"/>
</dbReference>
<gene>
    <name evidence="7" type="ORF">ACFO3E_04455</name>
</gene>
<dbReference type="RefSeq" id="WP_082919521.1">
    <property type="nucleotide sequence ID" value="NZ_JBHSFZ010000006.1"/>
</dbReference>
<dbReference type="EC" id="2.7.13.3" evidence="2"/>
<dbReference type="Gene3D" id="3.30.565.10">
    <property type="entry name" value="Histidine kinase-like ATPase, C-terminal domain"/>
    <property type="match status" value="1"/>
</dbReference>
<dbReference type="CDD" id="cd00082">
    <property type="entry name" value="HisKA"/>
    <property type="match status" value="1"/>
</dbReference>